<dbReference type="Pfam" id="PF01435">
    <property type="entry name" value="Peptidase_M48"/>
    <property type="match status" value="1"/>
</dbReference>
<evidence type="ECO:0000256" key="3">
    <source>
        <dbReference type="ARBA" id="ARBA00022692"/>
    </source>
</evidence>
<gene>
    <name evidence="13" type="ORF">ACFQGB_21950</name>
</gene>
<dbReference type="EMBL" id="JBHSXN010000006">
    <property type="protein sequence ID" value="MFC6955533.1"/>
    <property type="molecule type" value="Genomic_DNA"/>
</dbReference>
<protein>
    <submittedName>
        <fullName evidence="13">M48 family metallopeptidase</fullName>
        <ecNumber evidence="13">3.4.24.-</ecNumber>
    </submittedName>
</protein>
<sequence length="327" mass="34815">MFVLAFVVAFPLLTLYGALFVVNAIGFDVHRSLGGPRLYGELYVEPWAAAAFAVTFLGCAGYGYRLRVRAVMDAVEPTRVTREDRPTLVDRVTALASDVGVDAPAVATIDVDTATAFTVGADPRTQTLVVSEDLLAVLDDDELDAVLAHELAHQRNADHPATAATVAVLSVLRPLAVPAVAGRTAELMIGFGVSEHPVVRRAVTIVYLPVALCFLPAFLGVRTVFYRSFSRYREYVADTAAGAIVDDYAALADALETLDEADGDGDSHPFLDAFTVVPVADGDERDAPFLESLGAVSSEDAQAGIRLGLQPPTSERVARIRALEGAR</sequence>
<keyword evidence="8 10" id="KW-0482">Metalloprotease</keyword>
<evidence type="ECO:0000256" key="1">
    <source>
        <dbReference type="ARBA" id="ARBA00022475"/>
    </source>
</evidence>
<name>A0ABD5VP02_9EURY</name>
<comment type="cofactor">
    <cofactor evidence="10">
        <name>Zn(2+)</name>
        <dbReference type="ChEBI" id="CHEBI:29105"/>
    </cofactor>
    <text evidence="10">Binds 1 zinc ion per subunit.</text>
</comment>
<comment type="caution">
    <text evidence="13">The sequence shown here is derived from an EMBL/GenBank/DDBJ whole genome shotgun (WGS) entry which is preliminary data.</text>
</comment>
<keyword evidence="2 10" id="KW-0645">Protease</keyword>
<keyword evidence="1" id="KW-1003">Cell membrane</keyword>
<evidence type="ECO:0000259" key="12">
    <source>
        <dbReference type="Pfam" id="PF01435"/>
    </source>
</evidence>
<dbReference type="Gene3D" id="3.30.2010.10">
    <property type="entry name" value="Metalloproteases ('zincins'), catalytic domain"/>
    <property type="match status" value="1"/>
</dbReference>
<dbReference type="EC" id="3.4.24.-" evidence="13"/>
<keyword evidence="14" id="KW-1185">Reference proteome</keyword>
<evidence type="ECO:0000256" key="9">
    <source>
        <dbReference type="ARBA" id="ARBA00023136"/>
    </source>
</evidence>
<evidence type="ECO:0000256" key="2">
    <source>
        <dbReference type="ARBA" id="ARBA00022670"/>
    </source>
</evidence>
<dbReference type="Proteomes" id="UP001596395">
    <property type="component" value="Unassembled WGS sequence"/>
</dbReference>
<keyword evidence="4" id="KW-0479">Metal-binding</keyword>
<feature type="transmembrane region" description="Helical" evidence="11">
    <location>
        <begin position="48"/>
        <end position="64"/>
    </location>
</feature>
<dbReference type="GO" id="GO:0008237">
    <property type="term" value="F:metallopeptidase activity"/>
    <property type="evidence" value="ECO:0007669"/>
    <property type="project" value="UniProtKB-KW"/>
</dbReference>
<dbReference type="RefSeq" id="WP_336352451.1">
    <property type="nucleotide sequence ID" value="NZ_JAZAQL010000006.1"/>
</dbReference>
<evidence type="ECO:0000313" key="14">
    <source>
        <dbReference type="Proteomes" id="UP001596395"/>
    </source>
</evidence>
<dbReference type="PANTHER" id="PTHR43221:SF2">
    <property type="entry name" value="PROTEASE HTPX HOMOLOG"/>
    <property type="match status" value="1"/>
</dbReference>
<organism evidence="13 14">
    <name type="scientific">Halorubellus litoreus</name>
    <dbReference type="NCBI Taxonomy" id="755308"/>
    <lineage>
        <taxon>Archaea</taxon>
        <taxon>Methanobacteriati</taxon>
        <taxon>Methanobacteriota</taxon>
        <taxon>Stenosarchaea group</taxon>
        <taxon>Halobacteria</taxon>
        <taxon>Halobacteriales</taxon>
        <taxon>Halorubellaceae</taxon>
        <taxon>Halorubellus</taxon>
    </lineage>
</organism>
<keyword evidence="3 11" id="KW-0812">Transmembrane</keyword>
<dbReference type="PANTHER" id="PTHR43221">
    <property type="entry name" value="PROTEASE HTPX"/>
    <property type="match status" value="1"/>
</dbReference>
<evidence type="ECO:0000256" key="11">
    <source>
        <dbReference type="SAM" id="Phobius"/>
    </source>
</evidence>
<dbReference type="InterPro" id="IPR050083">
    <property type="entry name" value="HtpX_protease"/>
</dbReference>
<keyword evidence="9 11" id="KW-0472">Membrane</keyword>
<keyword evidence="6 10" id="KW-0862">Zinc</keyword>
<dbReference type="InterPro" id="IPR001915">
    <property type="entry name" value="Peptidase_M48"/>
</dbReference>
<feature type="domain" description="Peptidase M48" evidence="12">
    <location>
        <begin position="89"/>
        <end position="320"/>
    </location>
</feature>
<keyword evidence="5 10" id="KW-0378">Hydrolase</keyword>
<evidence type="ECO:0000256" key="4">
    <source>
        <dbReference type="ARBA" id="ARBA00022723"/>
    </source>
</evidence>
<dbReference type="GO" id="GO:0046872">
    <property type="term" value="F:metal ion binding"/>
    <property type="evidence" value="ECO:0007669"/>
    <property type="project" value="UniProtKB-KW"/>
</dbReference>
<keyword evidence="7 11" id="KW-1133">Transmembrane helix</keyword>
<comment type="similarity">
    <text evidence="10">Belongs to the peptidase M48 family.</text>
</comment>
<evidence type="ECO:0000256" key="6">
    <source>
        <dbReference type="ARBA" id="ARBA00022833"/>
    </source>
</evidence>
<reference evidence="13 14" key="1">
    <citation type="journal article" date="2019" name="Int. J. Syst. Evol. Microbiol.">
        <title>The Global Catalogue of Microorganisms (GCM) 10K type strain sequencing project: providing services to taxonomists for standard genome sequencing and annotation.</title>
        <authorList>
            <consortium name="The Broad Institute Genomics Platform"/>
            <consortium name="The Broad Institute Genome Sequencing Center for Infectious Disease"/>
            <person name="Wu L."/>
            <person name="Ma J."/>
        </authorList>
    </citation>
    <scope>NUCLEOTIDE SEQUENCE [LARGE SCALE GENOMIC DNA]</scope>
    <source>
        <strain evidence="13 14">GX26</strain>
    </source>
</reference>
<dbReference type="GO" id="GO:0006508">
    <property type="term" value="P:proteolysis"/>
    <property type="evidence" value="ECO:0007669"/>
    <property type="project" value="UniProtKB-KW"/>
</dbReference>
<evidence type="ECO:0000256" key="5">
    <source>
        <dbReference type="ARBA" id="ARBA00022801"/>
    </source>
</evidence>
<evidence type="ECO:0000256" key="10">
    <source>
        <dbReference type="RuleBase" id="RU003983"/>
    </source>
</evidence>
<proteinExistence type="inferred from homology"/>
<dbReference type="AlphaFoldDB" id="A0ABD5VP02"/>
<feature type="transmembrane region" description="Helical" evidence="11">
    <location>
        <begin position="202"/>
        <end position="225"/>
    </location>
</feature>
<evidence type="ECO:0000256" key="8">
    <source>
        <dbReference type="ARBA" id="ARBA00023049"/>
    </source>
</evidence>
<evidence type="ECO:0000256" key="7">
    <source>
        <dbReference type="ARBA" id="ARBA00022989"/>
    </source>
</evidence>
<evidence type="ECO:0000313" key="13">
    <source>
        <dbReference type="EMBL" id="MFC6955533.1"/>
    </source>
</evidence>
<accession>A0ABD5VP02</accession>